<reference evidence="1 2" key="1">
    <citation type="submission" date="2016-03" db="EMBL/GenBank/DDBJ databases">
        <authorList>
            <person name="Ploux O."/>
        </authorList>
    </citation>
    <scope>NUCLEOTIDE SEQUENCE [LARGE SCALE GENOMIC DNA]</scope>
    <source>
        <strain evidence="1 2">R-45371</strain>
    </source>
</reference>
<gene>
    <name evidence="1" type="ORF">A1353_00870</name>
</gene>
<name>A0A177M7Y6_METMH</name>
<organism evidence="1 2">
    <name type="scientific">Methylomonas methanica</name>
    <dbReference type="NCBI Taxonomy" id="421"/>
    <lineage>
        <taxon>Bacteria</taxon>
        <taxon>Pseudomonadati</taxon>
        <taxon>Pseudomonadota</taxon>
        <taxon>Gammaproteobacteria</taxon>
        <taxon>Methylococcales</taxon>
        <taxon>Methylococcaceae</taxon>
        <taxon>Methylomonas</taxon>
    </lineage>
</organism>
<dbReference type="Proteomes" id="UP000077763">
    <property type="component" value="Unassembled WGS sequence"/>
</dbReference>
<accession>A0A177M7Y6</accession>
<sequence length="154" mass="17573">MLAVLLLILINQIKEKPIAATSDDWYVIISVDAEKKQLWLWFYPIVGFRQINAGTVPITSRPSTTKKLSQRKAPQMVNNEICGVSVSYGRWARNDALFDDVGDAEDDTFSSIVGRYLRNNFEVSYSSSIPNFYQQLIKQKCLSIAKDREDLHQP</sequence>
<comment type="caution">
    <text evidence="1">The sequence shown here is derived from an EMBL/GenBank/DDBJ whole genome shotgun (WGS) entry which is preliminary data.</text>
</comment>
<dbReference type="EMBL" id="LUUH01000066">
    <property type="protein sequence ID" value="OAI01802.1"/>
    <property type="molecule type" value="Genomic_DNA"/>
</dbReference>
<evidence type="ECO:0000313" key="2">
    <source>
        <dbReference type="Proteomes" id="UP000077763"/>
    </source>
</evidence>
<proteinExistence type="predicted"/>
<protein>
    <submittedName>
        <fullName evidence="1">Uncharacterized protein</fullName>
    </submittedName>
</protein>
<dbReference type="AlphaFoldDB" id="A0A177M7Y6"/>
<evidence type="ECO:0000313" key="1">
    <source>
        <dbReference type="EMBL" id="OAI01802.1"/>
    </source>
</evidence>